<dbReference type="InterPro" id="IPR015500">
    <property type="entry name" value="Peptidase_S8_subtilisin-rel"/>
</dbReference>
<evidence type="ECO:0000256" key="9">
    <source>
        <dbReference type="SAM" id="SignalP"/>
    </source>
</evidence>
<dbReference type="PROSITE" id="PS00136">
    <property type="entry name" value="SUBTILASE_ASP"/>
    <property type="match status" value="1"/>
</dbReference>
<dbReference type="Pfam" id="PF00082">
    <property type="entry name" value="Peptidase_S8"/>
    <property type="match status" value="1"/>
</dbReference>
<feature type="active site" description="Charge relay system" evidence="5">
    <location>
        <position position="64"/>
    </location>
</feature>
<dbReference type="EMBL" id="BSTX01000007">
    <property type="protein sequence ID" value="GLZ81838.1"/>
    <property type="molecule type" value="Genomic_DNA"/>
</dbReference>
<evidence type="ECO:0000313" key="12">
    <source>
        <dbReference type="Proteomes" id="UP001165079"/>
    </source>
</evidence>
<feature type="domain" description="Peptidase S8/S53" evidence="10">
    <location>
        <begin position="55"/>
        <end position="310"/>
    </location>
</feature>
<dbReference type="GO" id="GO:0004252">
    <property type="term" value="F:serine-type endopeptidase activity"/>
    <property type="evidence" value="ECO:0007669"/>
    <property type="project" value="UniProtKB-UniRule"/>
</dbReference>
<dbReference type="PANTHER" id="PTHR43806">
    <property type="entry name" value="PEPTIDASE S8"/>
    <property type="match status" value="1"/>
</dbReference>
<dbReference type="SUPFAM" id="SSF52743">
    <property type="entry name" value="Subtilisin-like"/>
    <property type="match status" value="1"/>
</dbReference>
<keyword evidence="4 5" id="KW-0720">Serine protease</keyword>
<reference evidence="11" key="1">
    <citation type="submission" date="2023-03" db="EMBL/GenBank/DDBJ databases">
        <title>Actinorhabdospora filicis NBRC 111898.</title>
        <authorList>
            <person name="Ichikawa N."/>
            <person name="Sato H."/>
            <person name="Tonouchi N."/>
        </authorList>
    </citation>
    <scope>NUCLEOTIDE SEQUENCE</scope>
    <source>
        <strain evidence="11">NBRC 111898</strain>
    </source>
</reference>
<evidence type="ECO:0000256" key="1">
    <source>
        <dbReference type="ARBA" id="ARBA00011073"/>
    </source>
</evidence>
<keyword evidence="8" id="KW-1133">Transmembrane helix</keyword>
<keyword evidence="9" id="KW-0732">Signal</keyword>
<accession>A0A9W6STL7</accession>
<feature type="compositionally biased region" description="Pro residues" evidence="7">
    <location>
        <begin position="386"/>
        <end position="398"/>
    </location>
</feature>
<keyword evidence="3 5" id="KW-0378">Hydrolase</keyword>
<dbReference type="PRINTS" id="PR00723">
    <property type="entry name" value="SUBTILISIN"/>
</dbReference>
<evidence type="ECO:0000256" key="3">
    <source>
        <dbReference type="ARBA" id="ARBA00022801"/>
    </source>
</evidence>
<organism evidence="11 12">
    <name type="scientific">Actinorhabdospora filicis</name>
    <dbReference type="NCBI Taxonomy" id="1785913"/>
    <lineage>
        <taxon>Bacteria</taxon>
        <taxon>Bacillati</taxon>
        <taxon>Actinomycetota</taxon>
        <taxon>Actinomycetes</taxon>
        <taxon>Micromonosporales</taxon>
        <taxon>Micromonosporaceae</taxon>
        <taxon>Actinorhabdospora</taxon>
    </lineage>
</organism>
<dbReference type="InterPro" id="IPR036852">
    <property type="entry name" value="Peptidase_S8/S53_dom_sf"/>
</dbReference>
<evidence type="ECO:0000313" key="11">
    <source>
        <dbReference type="EMBL" id="GLZ81838.1"/>
    </source>
</evidence>
<evidence type="ECO:0000256" key="8">
    <source>
        <dbReference type="SAM" id="Phobius"/>
    </source>
</evidence>
<evidence type="ECO:0000256" key="2">
    <source>
        <dbReference type="ARBA" id="ARBA00022670"/>
    </source>
</evidence>
<dbReference type="InterPro" id="IPR022398">
    <property type="entry name" value="Peptidase_S8_His-AS"/>
</dbReference>
<feature type="transmembrane region" description="Helical" evidence="8">
    <location>
        <begin position="350"/>
        <end position="371"/>
    </location>
</feature>
<dbReference type="InterPro" id="IPR023827">
    <property type="entry name" value="Peptidase_S8_Asp-AS"/>
</dbReference>
<dbReference type="RefSeq" id="WP_285667400.1">
    <property type="nucleotide sequence ID" value="NZ_BSTX01000007.1"/>
</dbReference>
<evidence type="ECO:0000259" key="10">
    <source>
        <dbReference type="Pfam" id="PF00082"/>
    </source>
</evidence>
<dbReference type="InterPro" id="IPR023828">
    <property type="entry name" value="Peptidase_S8_Ser-AS"/>
</dbReference>
<feature type="chain" id="PRO_5040742482" evidence="9">
    <location>
        <begin position="25"/>
        <end position="406"/>
    </location>
</feature>
<dbReference type="PROSITE" id="PS51318">
    <property type="entry name" value="TAT"/>
    <property type="match status" value="1"/>
</dbReference>
<keyword evidence="8" id="KW-0472">Membrane</keyword>
<dbReference type="InterPro" id="IPR000209">
    <property type="entry name" value="Peptidase_S8/S53_dom"/>
</dbReference>
<evidence type="ECO:0000256" key="6">
    <source>
        <dbReference type="RuleBase" id="RU003355"/>
    </source>
</evidence>
<keyword evidence="2 5" id="KW-0645">Protease</keyword>
<proteinExistence type="inferred from homology"/>
<dbReference type="PROSITE" id="PS51892">
    <property type="entry name" value="SUBTILASE"/>
    <property type="match status" value="1"/>
</dbReference>
<name>A0A9W6STL7_9ACTN</name>
<protein>
    <submittedName>
        <fullName evidence="11">Type VII secretion-associated serine protease</fullName>
    </submittedName>
</protein>
<keyword evidence="8" id="KW-0812">Transmembrane</keyword>
<comment type="similarity">
    <text evidence="1 5 6">Belongs to the peptidase S8 family.</text>
</comment>
<feature type="region of interest" description="Disordered" evidence="7">
    <location>
        <begin position="376"/>
        <end position="406"/>
    </location>
</feature>
<feature type="signal peptide" evidence="9">
    <location>
        <begin position="1"/>
        <end position="24"/>
    </location>
</feature>
<dbReference type="GO" id="GO:0006508">
    <property type="term" value="P:proteolysis"/>
    <property type="evidence" value="ECO:0007669"/>
    <property type="project" value="UniProtKB-KW"/>
</dbReference>
<dbReference type="PANTHER" id="PTHR43806:SF11">
    <property type="entry name" value="CEREVISIN-RELATED"/>
    <property type="match status" value="1"/>
</dbReference>
<evidence type="ECO:0000256" key="5">
    <source>
        <dbReference type="PROSITE-ProRule" id="PRU01240"/>
    </source>
</evidence>
<sequence>MPKRMSRRAAALALSASVIAGALALPPAAAADATRDGQWYLSELRVAEAHKITKGEGVTIGVIDTGVDATHPDLTGSVLPGADLGGTGGKGLAPSDTHGTGVASVLVGHDDPDGVLGIAPGAKVISVRATDANGELSAPMIAEAIRWLVDNGADVITASLGGNAGDAEGQAAVDYATAHEVPVIAAAGNKKGERPYETWYTTMYPAAFTGAVAVTGTTTGAAFWDGSVQHVVQAGYLGISAPAAPMTVAKAGGGYREAAGTSYSAPIVAGTLALIKSRFPNLNRRQMLERLLLTADDKGAPGPDVEYGYGVVDPLRALTEDVAYATPPVDTLSSGPAAAASDTGSGTSGLVPVAVTAGGLLLVAVVVILVVRSARRRRPATSAVTPPAPPQGPPPPPGDDAQWRRP</sequence>
<dbReference type="InterPro" id="IPR006311">
    <property type="entry name" value="TAT_signal"/>
</dbReference>
<gene>
    <name evidence="11" type="ORF">Afil01_66450</name>
</gene>
<dbReference type="Proteomes" id="UP001165079">
    <property type="component" value="Unassembled WGS sequence"/>
</dbReference>
<keyword evidence="12" id="KW-1185">Reference proteome</keyword>
<dbReference type="PROSITE" id="PS00138">
    <property type="entry name" value="SUBTILASE_SER"/>
    <property type="match status" value="1"/>
</dbReference>
<comment type="caution">
    <text evidence="11">The sequence shown here is derived from an EMBL/GenBank/DDBJ whole genome shotgun (WGS) entry which is preliminary data.</text>
</comment>
<feature type="active site" description="Charge relay system" evidence="5">
    <location>
        <position position="262"/>
    </location>
</feature>
<evidence type="ECO:0000256" key="4">
    <source>
        <dbReference type="ARBA" id="ARBA00022825"/>
    </source>
</evidence>
<dbReference type="PROSITE" id="PS00137">
    <property type="entry name" value="SUBTILASE_HIS"/>
    <property type="match status" value="1"/>
</dbReference>
<dbReference type="InterPro" id="IPR050131">
    <property type="entry name" value="Peptidase_S8_subtilisin-like"/>
</dbReference>
<feature type="active site" description="Charge relay system" evidence="5">
    <location>
        <position position="98"/>
    </location>
</feature>
<dbReference type="Gene3D" id="3.40.50.200">
    <property type="entry name" value="Peptidase S8/S53 domain"/>
    <property type="match status" value="1"/>
</dbReference>
<dbReference type="AlphaFoldDB" id="A0A9W6STL7"/>
<evidence type="ECO:0000256" key="7">
    <source>
        <dbReference type="SAM" id="MobiDB-lite"/>
    </source>
</evidence>